<dbReference type="Proteomes" id="UP000091820">
    <property type="component" value="Unassembled WGS sequence"/>
</dbReference>
<proteinExistence type="predicted"/>
<sequence>MYLCIYRKAFSNAEEGFGRKSDRFISALCALESRTQISQLQCKRVITSEEEQGSSSCSKLSKKPKFKESAEWYTLRLPREAVADEAQELAGGNARDEEREAGGGKAGDEARFTASRNAGDEARFTASRNAGDEARFTG</sequence>
<reference evidence="3" key="1">
    <citation type="submission" date="2014-03" db="EMBL/GenBank/DDBJ databases">
        <authorList>
            <person name="Aksoy S."/>
            <person name="Warren W."/>
            <person name="Wilson R.K."/>
        </authorList>
    </citation>
    <scope>NUCLEOTIDE SEQUENCE [LARGE SCALE GENOMIC DNA]</scope>
    <source>
        <strain evidence="3">IAEA</strain>
    </source>
</reference>
<evidence type="ECO:0000313" key="2">
    <source>
        <dbReference type="EnsemblMetazoa" id="GBRI029673-PA"/>
    </source>
</evidence>
<feature type="region of interest" description="Disordered" evidence="1">
    <location>
        <begin position="85"/>
        <end position="138"/>
    </location>
</feature>
<evidence type="ECO:0000256" key="1">
    <source>
        <dbReference type="SAM" id="MobiDB-lite"/>
    </source>
</evidence>
<protein>
    <submittedName>
        <fullName evidence="2">Uncharacterized protein</fullName>
    </submittedName>
</protein>
<dbReference type="EnsemblMetazoa" id="GBRI029673-RA">
    <property type="protein sequence ID" value="GBRI029673-PA"/>
    <property type="gene ID" value="GBRI029673"/>
</dbReference>
<dbReference type="AlphaFoldDB" id="A0A1A9WRL9"/>
<feature type="compositionally biased region" description="Basic and acidic residues" evidence="1">
    <location>
        <begin position="94"/>
        <end position="111"/>
    </location>
</feature>
<organism evidence="2 3">
    <name type="scientific">Glossina brevipalpis</name>
    <dbReference type="NCBI Taxonomy" id="37001"/>
    <lineage>
        <taxon>Eukaryota</taxon>
        <taxon>Metazoa</taxon>
        <taxon>Ecdysozoa</taxon>
        <taxon>Arthropoda</taxon>
        <taxon>Hexapoda</taxon>
        <taxon>Insecta</taxon>
        <taxon>Pterygota</taxon>
        <taxon>Neoptera</taxon>
        <taxon>Endopterygota</taxon>
        <taxon>Diptera</taxon>
        <taxon>Brachycera</taxon>
        <taxon>Muscomorpha</taxon>
        <taxon>Hippoboscoidea</taxon>
        <taxon>Glossinidae</taxon>
        <taxon>Glossina</taxon>
    </lineage>
</organism>
<accession>A0A1A9WRL9</accession>
<dbReference type="VEuPathDB" id="VectorBase:GBRI029673"/>
<name>A0A1A9WRL9_9MUSC</name>
<reference evidence="2" key="2">
    <citation type="submission" date="2020-05" db="UniProtKB">
        <authorList>
            <consortium name="EnsemblMetazoa"/>
        </authorList>
    </citation>
    <scope>IDENTIFICATION</scope>
    <source>
        <strain evidence="2">IAEA</strain>
    </source>
</reference>
<evidence type="ECO:0000313" key="3">
    <source>
        <dbReference type="Proteomes" id="UP000091820"/>
    </source>
</evidence>
<keyword evidence="3" id="KW-1185">Reference proteome</keyword>